<name>A0A0Q3JFR1_BRADI</name>
<evidence type="ECO:0000313" key="3">
    <source>
        <dbReference type="Proteomes" id="UP000008810"/>
    </source>
</evidence>
<dbReference type="AlphaFoldDB" id="A0A0Q3JFR1"/>
<reference evidence="2" key="3">
    <citation type="submission" date="2018-08" db="UniProtKB">
        <authorList>
            <consortium name="EnsemblPlants"/>
        </authorList>
    </citation>
    <scope>IDENTIFICATION</scope>
    <source>
        <strain evidence="2">cv. Bd21</strain>
    </source>
</reference>
<keyword evidence="3" id="KW-1185">Reference proteome</keyword>
<protein>
    <submittedName>
        <fullName evidence="1 2">Uncharacterized protein</fullName>
    </submittedName>
</protein>
<dbReference type="EMBL" id="CM000882">
    <property type="protein sequence ID" value="KQJ97160.1"/>
    <property type="molecule type" value="Genomic_DNA"/>
</dbReference>
<dbReference type="Proteomes" id="UP000008810">
    <property type="component" value="Chromosome 3"/>
</dbReference>
<accession>A0A0Q3JFR1</accession>
<evidence type="ECO:0000313" key="1">
    <source>
        <dbReference type="EMBL" id="KQJ97160.1"/>
    </source>
</evidence>
<evidence type="ECO:0000313" key="2">
    <source>
        <dbReference type="EnsemblPlants" id="KQJ97160"/>
    </source>
</evidence>
<dbReference type="EnsemblPlants" id="KQJ97160">
    <property type="protein sequence ID" value="KQJ97160"/>
    <property type="gene ID" value="BRADI_3g29112v3"/>
</dbReference>
<sequence length="113" mass="12846">MGRWCSYHVLSVDPGTVSLLCPLVRYPPPPVPIRSFIPSLPGGWSMKTPGTMDPTVWWRVMYENRWNNDFPATRISSPNLPLSVTAPFHPLQQSQFHHKSLSQGYKLRAIGRC</sequence>
<reference evidence="1" key="2">
    <citation type="submission" date="2017-06" db="EMBL/GenBank/DDBJ databases">
        <title>WGS assembly of Brachypodium distachyon.</title>
        <authorList>
            <consortium name="The International Brachypodium Initiative"/>
            <person name="Lucas S."/>
            <person name="Harmon-Smith M."/>
            <person name="Lail K."/>
            <person name="Tice H."/>
            <person name="Grimwood J."/>
            <person name="Bruce D."/>
            <person name="Barry K."/>
            <person name="Shu S."/>
            <person name="Lindquist E."/>
            <person name="Wang M."/>
            <person name="Pitluck S."/>
            <person name="Vogel J.P."/>
            <person name="Garvin D.F."/>
            <person name="Mockler T.C."/>
            <person name="Schmutz J."/>
            <person name="Rokhsar D."/>
            <person name="Bevan M.W."/>
        </authorList>
    </citation>
    <scope>NUCLEOTIDE SEQUENCE</scope>
    <source>
        <strain evidence="1">Bd21</strain>
    </source>
</reference>
<reference evidence="1 2" key="1">
    <citation type="journal article" date="2010" name="Nature">
        <title>Genome sequencing and analysis of the model grass Brachypodium distachyon.</title>
        <authorList>
            <consortium name="International Brachypodium Initiative"/>
        </authorList>
    </citation>
    <scope>NUCLEOTIDE SEQUENCE [LARGE SCALE GENOMIC DNA]</scope>
    <source>
        <strain evidence="1 2">Bd21</strain>
    </source>
</reference>
<dbReference type="ExpressionAtlas" id="A0A0Q3JFR1">
    <property type="expression patterns" value="baseline"/>
</dbReference>
<dbReference type="InParanoid" id="A0A0Q3JFR1"/>
<gene>
    <name evidence="1" type="ORF">BRADI_3g29112v3</name>
</gene>
<dbReference type="Gramene" id="KQJ97160">
    <property type="protein sequence ID" value="KQJ97160"/>
    <property type="gene ID" value="BRADI_3g29112v3"/>
</dbReference>
<organism evidence="1">
    <name type="scientific">Brachypodium distachyon</name>
    <name type="common">Purple false brome</name>
    <name type="synonym">Trachynia distachya</name>
    <dbReference type="NCBI Taxonomy" id="15368"/>
    <lineage>
        <taxon>Eukaryota</taxon>
        <taxon>Viridiplantae</taxon>
        <taxon>Streptophyta</taxon>
        <taxon>Embryophyta</taxon>
        <taxon>Tracheophyta</taxon>
        <taxon>Spermatophyta</taxon>
        <taxon>Magnoliopsida</taxon>
        <taxon>Liliopsida</taxon>
        <taxon>Poales</taxon>
        <taxon>Poaceae</taxon>
        <taxon>BOP clade</taxon>
        <taxon>Pooideae</taxon>
        <taxon>Stipodae</taxon>
        <taxon>Brachypodieae</taxon>
        <taxon>Brachypodium</taxon>
    </lineage>
</organism>
<proteinExistence type="predicted"/>